<reference evidence="16" key="1">
    <citation type="submission" date="2017-02" db="EMBL/GenBank/DDBJ databases">
        <authorList>
            <person name="Varghese N."/>
            <person name="Submissions S."/>
        </authorList>
    </citation>
    <scope>NUCLEOTIDE SEQUENCE [LARGE SCALE GENOMIC DNA]</scope>
    <source>
        <strain evidence="16">DSM 22385</strain>
    </source>
</reference>
<keyword evidence="12" id="KW-0234">DNA repair</keyword>
<keyword evidence="6" id="KW-0963">Cytoplasm</keyword>
<evidence type="ECO:0000256" key="13">
    <source>
        <dbReference type="ARBA" id="ARBA00049244"/>
    </source>
</evidence>
<name>A0A1T5EHP3_9SPHI</name>
<evidence type="ECO:0000256" key="2">
    <source>
        <dbReference type="ARBA" id="ARBA00007391"/>
    </source>
</evidence>
<dbReference type="InterPro" id="IPR040982">
    <property type="entry name" value="DNA_pol3_finger"/>
</dbReference>
<evidence type="ECO:0000256" key="11">
    <source>
        <dbReference type="ARBA" id="ARBA00022932"/>
    </source>
</evidence>
<dbReference type="SUPFAM" id="SSF89550">
    <property type="entry name" value="PHP domain-like"/>
    <property type="match status" value="1"/>
</dbReference>
<dbReference type="Gene3D" id="3.20.20.140">
    <property type="entry name" value="Metal-dependent hydrolases"/>
    <property type="match status" value="1"/>
</dbReference>
<dbReference type="InterPro" id="IPR012340">
    <property type="entry name" value="NA-bd_OB-fold"/>
</dbReference>
<dbReference type="InterPro" id="IPR004365">
    <property type="entry name" value="NA-bd_OB_tRNA"/>
</dbReference>
<evidence type="ECO:0000256" key="5">
    <source>
        <dbReference type="ARBA" id="ARBA00019114"/>
    </source>
</evidence>
<dbReference type="InterPro" id="IPR004805">
    <property type="entry name" value="DnaE2/DnaE/PolC"/>
</dbReference>
<dbReference type="EMBL" id="FUYR01000003">
    <property type="protein sequence ID" value="SKB83338.1"/>
    <property type="molecule type" value="Genomic_DNA"/>
</dbReference>
<dbReference type="InterPro" id="IPR016195">
    <property type="entry name" value="Pol/histidinol_Pase-like"/>
</dbReference>
<gene>
    <name evidence="15" type="ORF">SAMN05661099_3014</name>
</gene>
<dbReference type="Pfam" id="PF02811">
    <property type="entry name" value="PHP"/>
    <property type="match status" value="1"/>
</dbReference>
<dbReference type="GO" id="GO:0005737">
    <property type="term" value="C:cytoplasm"/>
    <property type="evidence" value="ECO:0007669"/>
    <property type="project" value="UniProtKB-SubCell"/>
</dbReference>
<dbReference type="Pfam" id="PF07733">
    <property type="entry name" value="DNA_pol3_alpha"/>
    <property type="match status" value="1"/>
</dbReference>
<evidence type="ECO:0000256" key="8">
    <source>
        <dbReference type="ARBA" id="ARBA00022695"/>
    </source>
</evidence>
<keyword evidence="7" id="KW-0808">Transferase</keyword>
<dbReference type="Pfam" id="PF01336">
    <property type="entry name" value="tRNA_anti-codon"/>
    <property type="match status" value="1"/>
</dbReference>
<dbReference type="InterPro" id="IPR029460">
    <property type="entry name" value="DNAPol_HHH"/>
</dbReference>
<comment type="subcellular location">
    <subcellularLocation>
        <location evidence="1">Cytoplasm</location>
    </subcellularLocation>
</comment>
<comment type="similarity">
    <text evidence="2">Belongs to the DNA polymerase type-C family. DnaE2 subfamily.</text>
</comment>
<dbReference type="PANTHER" id="PTHR32294:SF4">
    <property type="entry name" value="ERROR-PRONE DNA POLYMERASE"/>
    <property type="match status" value="1"/>
</dbReference>
<dbReference type="NCBIfam" id="NF004225">
    <property type="entry name" value="PRK05672.1"/>
    <property type="match status" value="1"/>
</dbReference>
<protein>
    <recommendedName>
        <fullName evidence="5">DNA polymerase III subunit alpha</fullName>
        <ecNumber evidence="3">2.7.7.7</ecNumber>
    </recommendedName>
    <alternativeName>
        <fullName evidence="4">Error-prone DNA polymerase</fullName>
    </alternativeName>
</protein>
<dbReference type="EC" id="2.7.7.7" evidence="3"/>
<evidence type="ECO:0000256" key="4">
    <source>
        <dbReference type="ARBA" id="ARBA00017273"/>
    </source>
</evidence>
<dbReference type="InterPro" id="IPR004013">
    <property type="entry name" value="PHP_dom"/>
</dbReference>
<feature type="domain" description="Polymerase/histidinol phosphatase N-terminal" evidence="14">
    <location>
        <begin position="5"/>
        <end position="72"/>
    </location>
</feature>
<evidence type="ECO:0000256" key="1">
    <source>
        <dbReference type="ARBA" id="ARBA00004496"/>
    </source>
</evidence>
<evidence type="ECO:0000256" key="7">
    <source>
        <dbReference type="ARBA" id="ARBA00022679"/>
    </source>
</evidence>
<organism evidence="15 16">
    <name type="scientific">Daejeonella lutea</name>
    <dbReference type="NCBI Taxonomy" id="572036"/>
    <lineage>
        <taxon>Bacteria</taxon>
        <taxon>Pseudomonadati</taxon>
        <taxon>Bacteroidota</taxon>
        <taxon>Sphingobacteriia</taxon>
        <taxon>Sphingobacteriales</taxon>
        <taxon>Sphingobacteriaceae</taxon>
        <taxon>Daejeonella</taxon>
    </lineage>
</organism>
<dbReference type="Proteomes" id="UP000189981">
    <property type="component" value="Unassembled WGS sequence"/>
</dbReference>
<dbReference type="CDD" id="cd04485">
    <property type="entry name" value="DnaE_OBF"/>
    <property type="match status" value="1"/>
</dbReference>
<dbReference type="Gene3D" id="2.40.50.140">
    <property type="entry name" value="Nucleic acid-binding proteins"/>
    <property type="match status" value="1"/>
</dbReference>
<evidence type="ECO:0000256" key="6">
    <source>
        <dbReference type="ARBA" id="ARBA00022490"/>
    </source>
</evidence>
<evidence type="ECO:0000256" key="12">
    <source>
        <dbReference type="ARBA" id="ARBA00023204"/>
    </source>
</evidence>
<dbReference type="AlphaFoldDB" id="A0A1T5EHP3"/>
<proteinExistence type="inferred from homology"/>
<evidence type="ECO:0000256" key="3">
    <source>
        <dbReference type="ARBA" id="ARBA00012417"/>
    </source>
</evidence>
<keyword evidence="9" id="KW-0235">DNA replication</keyword>
<dbReference type="GO" id="GO:0003676">
    <property type="term" value="F:nucleic acid binding"/>
    <property type="evidence" value="ECO:0007669"/>
    <property type="project" value="InterPro"/>
</dbReference>
<comment type="catalytic activity">
    <reaction evidence="13">
        <text>DNA(n) + a 2'-deoxyribonucleoside 5'-triphosphate = DNA(n+1) + diphosphate</text>
        <dbReference type="Rhea" id="RHEA:22508"/>
        <dbReference type="Rhea" id="RHEA-COMP:17339"/>
        <dbReference type="Rhea" id="RHEA-COMP:17340"/>
        <dbReference type="ChEBI" id="CHEBI:33019"/>
        <dbReference type="ChEBI" id="CHEBI:61560"/>
        <dbReference type="ChEBI" id="CHEBI:173112"/>
        <dbReference type="EC" id="2.7.7.7"/>
    </reaction>
</comment>
<keyword evidence="11" id="KW-0239">DNA-directed DNA polymerase</keyword>
<evidence type="ECO:0000313" key="16">
    <source>
        <dbReference type="Proteomes" id="UP000189981"/>
    </source>
</evidence>
<dbReference type="SMART" id="SM00481">
    <property type="entry name" value="POLIIIAc"/>
    <property type="match status" value="1"/>
</dbReference>
<keyword evidence="16" id="KW-1185">Reference proteome</keyword>
<dbReference type="Gene3D" id="1.10.150.870">
    <property type="match status" value="1"/>
</dbReference>
<evidence type="ECO:0000259" key="14">
    <source>
        <dbReference type="SMART" id="SM00481"/>
    </source>
</evidence>
<evidence type="ECO:0000313" key="15">
    <source>
        <dbReference type="EMBL" id="SKB83338.1"/>
    </source>
</evidence>
<dbReference type="InterPro" id="IPR041931">
    <property type="entry name" value="DNA_pol3_alpha_thumb_dom"/>
</dbReference>
<dbReference type="Pfam" id="PF14579">
    <property type="entry name" value="HHH_6"/>
    <property type="match status" value="1"/>
</dbReference>
<dbReference type="CDD" id="cd07434">
    <property type="entry name" value="PHP_PolIIIA_DnaE2"/>
    <property type="match status" value="1"/>
</dbReference>
<evidence type="ECO:0000256" key="9">
    <source>
        <dbReference type="ARBA" id="ARBA00022705"/>
    </source>
</evidence>
<dbReference type="InterPro" id="IPR011708">
    <property type="entry name" value="DNA_pol3_alpha_NTPase_dom"/>
</dbReference>
<dbReference type="GO" id="GO:0006260">
    <property type="term" value="P:DNA replication"/>
    <property type="evidence" value="ECO:0007669"/>
    <property type="project" value="UniProtKB-KW"/>
</dbReference>
<dbReference type="Gene3D" id="1.10.10.1600">
    <property type="entry name" value="Bacterial DNA polymerase III alpha subunit, thumb domain"/>
    <property type="match status" value="1"/>
</dbReference>
<accession>A0A1T5EHP3</accession>
<dbReference type="PANTHER" id="PTHR32294">
    <property type="entry name" value="DNA POLYMERASE III SUBUNIT ALPHA"/>
    <property type="match status" value="1"/>
</dbReference>
<dbReference type="InterPro" id="IPR003141">
    <property type="entry name" value="Pol/His_phosphatase_N"/>
</dbReference>
<dbReference type="GO" id="GO:0006281">
    <property type="term" value="P:DNA repair"/>
    <property type="evidence" value="ECO:0007669"/>
    <property type="project" value="UniProtKB-KW"/>
</dbReference>
<dbReference type="Pfam" id="PF17657">
    <property type="entry name" value="DNA_pol3_finger"/>
    <property type="match status" value="1"/>
</dbReference>
<keyword evidence="10" id="KW-0227">DNA damage</keyword>
<dbReference type="InterPro" id="IPR023073">
    <property type="entry name" value="DnaE2"/>
</dbReference>
<evidence type="ECO:0000256" key="10">
    <source>
        <dbReference type="ARBA" id="ARBA00022763"/>
    </source>
</evidence>
<dbReference type="GO" id="GO:0003887">
    <property type="term" value="F:DNA-directed DNA polymerase activity"/>
    <property type="evidence" value="ECO:0007669"/>
    <property type="project" value="UniProtKB-KW"/>
</dbReference>
<dbReference type="NCBIfam" id="TIGR00594">
    <property type="entry name" value="polc"/>
    <property type="match status" value="1"/>
</dbReference>
<dbReference type="STRING" id="572036.SAMN05661099_3014"/>
<keyword evidence="8" id="KW-0548">Nucleotidyltransferase</keyword>
<sequence>MMSYIELQVTSNFSFLRGASHPEELVEQAAAFGYSAIAITDRNTFAGIVRAFAAAKIKGIRLIPGCRLDLLDGTSLLAYPTDQDAYSRLSGLLTIGNLRAEKGQCHLYKSDVYAHSKGMKFIAIPPSSLTETFEFETSFQSDMKEYRKELGKELYMAASRSYLGDDQKRFYRLSGLSAELDIPLAATNDVHYHHPSRRELQDVLTCVREKCTIHNAGFRLYQNAERHLKPMEEMLRLFRQHEEAIQNTLAISEACQFSLSSLKYVYPRELTTEGRTPIEELEHLTREGLIERFGDEITDKIQKQIDEELEFIRKKDLASYFLTVHDFVHFAREKNILCQGRGSAANSVVCYCLGITSVNPMKIKLLFARFMSDARDEPPDIDVDFEHERREEVIQYIYEKYGRDRAAIVATVTQLHFKGAVRDVAKVMGLSVDTINRLSSSVWHHEEVFNDDHIAKQGLNITDPHLRKTLELTSQMIGFPRQLGQHTGGFVITQGKLSELCPIMNARMEERTCIEWNKDDIDALGFLKVDVLALGMLTCIRKGFELAQKHYGLNLTLANVPQDDPDVYEMISHADTIGVFQIESRAQMSMLPRLKPKEFYDLVIEVAIVRPGPIQGDMVHPYLRRRNGEEPVEYPSKELEGILSRTLGVPLFQEQAMEIAIVAAGFTPAEADGLRRSMATFKAHGQVTQYEKKLIEGMIANGYQEEFAKRIFRQLEGFGSYGFPESHAASFALLVYVSSWMKCHYPDVFAASLLNSLPMGFYQPAQIVIDARKHGVEVRQVDINHSKWDNILEEKSGKYHALRLGFRQISGMRADDCKVLEKARTKPYRQITELRDAGISQAALEKLADADAFRSIGLDRREALWEVSALADTPVALFAGQPSESTMEGQISLPLMAESEHVIHDYATTALSLKAHPVSFVREKLSLLHVRSASDLTQAKDGDLVKVAGLVLVRQRPGTASGICFITIEDETGTTNLVVFKKLFDQYRKEILGAKLLMVEGQLQIEGEVVHVIVKRCFDLSKLLRGLTPSDTDNLPVLTLSRADERSEPVSGGNKGVAEVRAAKKDVFYKGRNFK</sequence>
<dbReference type="HAMAP" id="MF_01902">
    <property type="entry name" value="DNApol_error_prone"/>
    <property type="match status" value="1"/>
</dbReference>
<dbReference type="GO" id="GO:0008408">
    <property type="term" value="F:3'-5' exonuclease activity"/>
    <property type="evidence" value="ECO:0007669"/>
    <property type="project" value="InterPro"/>
</dbReference>